<dbReference type="AlphaFoldDB" id="A0A3S1BEL5"/>
<keyword evidence="5" id="KW-0007">Acetylation</keyword>
<reference evidence="12 13" key="1">
    <citation type="submission" date="2019-01" db="EMBL/GenBank/DDBJ databases">
        <title>A draft genome assembly of the solar-powered sea slug Elysia chlorotica.</title>
        <authorList>
            <person name="Cai H."/>
            <person name="Li Q."/>
            <person name="Fang X."/>
            <person name="Li J."/>
            <person name="Curtis N.E."/>
            <person name="Altenburger A."/>
            <person name="Shibata T."/>
            <person name="Feng M."/>
            <person name="Maeda T."/>
            <person name="Schwartz J.A."/>
            <person name="Shigenobu S."/>
            <person name="Lundholm N."/>
            <person name="Nishiyama T."/>
            <person name="Yang H."/>
            <person name="Hasebe M."/>
            <person name="Li S."/>
            <person name="Pierce S.K."/>
            <person name="Wang J."/>
        </authorList>
    </citation>
    <scope>NUCLEOTIDE SEQUENCE [LARGE SCALE GENOMIC DNA]</scope>
    <source>
        <strain evidence="12">EC2010</strain>
        <tissue evidence="12">Whole organism of an adult</tissue>
    </source>
</reference>
<evidence type="ECO:0000256" key="7">
    <source>
        <dbReference type="ARBA" id="ARBA00023242"/>
    </source>
</evidence>
<feature type="compositionally biased region" description="Basic residues" evidence="11">
    <location>
        <begin position="301"/>
        <end position="337"/>
    </location>
</feature>
<dbReference type="SUPFAM" id="SSF56808">
    <property type="entry name" value="Ribosomal protein L1"/>
    <property type="match status" value="1"/>
</dbReference>
<comment type="function">
    <text evidence="8">Regulates cellular senescence through inhibition of PTEN translation. Acts as a pro-apoptotic regulator in response to DNA damage.</text>
</comment>
<sequence>MDCEIVVLDDAKVAKAVAALRQLMSTAEGKNELIEKVDEVELQVCLKKIPQKEQTIKLKLPHSIKNTDAEVCLFVKDLDRTEREYEATIRHTQDLLKKRGVKSIPEIVPMKSLKTEYKPFEAKRNLSNAYDLFLCDIRITHLLPSLLGKHFYGRKKAPIQVDLNAKDLAAEMEAAVSNSRCSISTKGSVSTAIVAHMQMKDQAIADNIIASARQISEKVSGGPINIKLLSLKLKSSASVPLYLGTGGPQEVIVPKRKAPVDVEAEEISTLFGAKVKVFPNGNIEVINEGDGETDSSSKPSLSKKKGLGKRKAAPPKQKGAKKKAKGRVVKKPKKINV</sequence>
<evidence type="ECO:0000256" key="3">
    <source>
        <dbReference type="ARBA" id="ARBA00022553"/>
    </source>
</evidence>
<dbReference type="Gene3D" id="3.40.50.790">
    <property type="match status" value="1"/>
</dbReference>
<dbReference type="PANTHER" id="PTHR23105">
    <property type="entry name" value="RIBOSOMAL PROTEIN L7AE FAMILY MEMBER"/>
    <property type="match status" value="1"/>
</dbReference>
<evidence type="ECO:0000313" key="13">
    <source>
        <dbReference type="Proteomes" id="UP000271974"/>
    </source>
</evidence>
<keyword evidence="13" id="KW-1185">Reference proteome</keyword>
<dbReference type="GO" id="GO:0005730">
    <property type="term" value="C:nucleolus"/>
    <property type="evidence" value="ECO:0007669"/>
    <property type="project" value="UniProtKB-SubCell"/>
</dbReference>
<dbReference type="EMBL" id="RQTK01000317">
    <property type="protein sequence ID" value="RUS81861.1"/>
    <property type="molecule type" value="Genomic_DNA"/>
</dbReference>
<keyword evidence="6" id="KW-0175">Coiled coil</keyword>
<organism evidence="12 13">
    <name type="scientific">Elysia chlorotica</name>
    <name type="common">Eastern emerald elysia</name>
    <name type="synonym">Sea slug</name>
    <dbReference type="NCBI Taxonomy" id="188477"/>
    <lineage>
        <taxon>Eukaryota</taxon>
        <taxon>Metazoa</taxon>
        <taxon>Spiralia</taxon>
        <taxon>Lophotrochozoa</taxon>
        <taxon>Mollusca</taxon>
        <taxon>Gastropoda</taxon>
        <taxon>Heterobranchia</taxon>
        <taxon>Euthyneura</taxon>
        <taxon>Panpulmonata</taxon>
        <taxon>Sacoglossa</taxon>
        <taxon>Placobranchoidea</taxon>
        <taxon>Plakobranchidae</taxon>
        <taxon>Elysia</taxon>
    </lineage>
</organism>
<evidence type="ECO:0000256" key="8">
    <source>
        <dbReference type="ARBA" id="ARBA00054167"/>
    </source>
</evidence>
<keyword evidence="4" id="KW-0832">Ubl conjugation</keyword>
<evidence type="ECO:0000256" key="6">
    <source>
        <dbReference type="ARBA" id="ARBA00023054"/>
    </source>
</evidence>
<dbReference type="Pfam" id="PF00687">
    <property type="entry name" value="Ribosomal_L1"/>
    <property type="match status" value="1"/>
</dbReference>
<name>A0A3S1BEL5_ELYCH</name>
<evidence type="ECO:0000256" key="4">
    <source>
        <dbReference type="ARBA" id="ARBA00022843"/>
    </source>
</evidence>
<evidence type="ECO:0000313" key="12">
    <source>
        <dbReference type="EMBL" id="RUS81861.1"/>
    </source>
</evidence>
<evidence type="ECO:0000256" key="10">
    <source>
        <dbReference type="ARBA" id="ARBA00070787"/>
    </source>
</evidence>
<accession>A0A3S1BEL5</accession>
<comment type="subcellular location">
    <subcellularLocation>
        <location evidence="1">Nucleus</location>
        <location evidence="1">Nucleolus</location>
    </subcellularLocation>
</comment>
<keyword evidence="7" id="KW-0539">Nucleus</keyword>
<dbReference type="STRING" id="188477.A0A3S1BEL5"/>
<dbReference type="CDD" id="cd00403">
    <property type="entry name" value="Ribosomal_L1"/>
    <property type="match status" value="1"/>
</dbReference>
<dbReference type="OrthoDB" id="10251727at2759"/>
<gene>
    <name evidence="12" type="ORF">EGW08_010384</name>
</gene>
<dbReference type="InterPro" id="IPR023674">
    <property type="entry name" value="Ribosomal_uL1-like"/>
</dbReference>
<proteinExistence type="inferred from homology"/>
<dbReference type="InterPro" id="IPR028364">
    <property type="entry name" value="Ribosomal_uL1/biogenesis"/>
</dbReference>
<dbReference type="Proteomes" id="UP000271974">
    <property type="component" value="Unassembled WGS sequence"/>
</dbReference>
<keyword evidence="2" id="KW-1017">Isopeptide bond</keyword>
<dbReference type="InterPro" id="IPR016095">
    <property type="entry name" value="Ribosomal_uL1_3-a/b-sand"/>
</dbReference>
<evidence type="ECO:0000256" key="11">
    <source>
        <dbReference type="SAM" id="MobiDB-lite"/>
    </source>
</evidence>
<dbReference type="InterPro" id="IPR050257">
    <property type="entry name" value="eL8/uL1-like"/>
</dbReference>
<dbReference type="FunFam" id="3.40.50.790:FF:000004">
    <property type="entry name" value="Ribosomal L1 domain-containing 1-like 1"/>
    <property type="match status" value="1"/>
</dbReference>
<comment type="caution">
    <text evidence="12">The sequence shown here is derived from an EMBL/GenBank/DDBJ whole genome shotgun (WGS) entry which is preliminary data.</text>
</comment>
<feature type="region of interest" description="Disordered" evidence="11">
    <location>
        <begin position="286"/>
        <end position="337"/>
    </location>
</feature>
<protein>
    <recommendedName>
        <fullName evidence="10">Ribosomal L1 domain-containing protein 1</fullName>
    </recommendedName>
</protein>
<evidence type="ECO:0000256" key="5">
    <source>
        <dbReference type="ARBA" id="ARBA00022990"/>
    </source>
</evidence>
<evidence type="ECO:0000256" key="9">
    <source>
        <dbReference type="ARBA" id="ARBA00061550"/>
    </source>
</evidence>
<comment type="similarity">
    <text evidence="9">Belongs to the universal ribosomal protein uL1 family. Highly divergent.</text>
</comment>
<evidence type="ECO:0000256" key="2">
    <source>
        <dbReference type="ARBA" id="ARBA00022499"/>
    </source>
</evidence>
<evidence type="ECO:0000256" key="1">
    <source>
        <dbReference type="ARBA" id="ARBA00004604"/>
    </source>
</evidence>
<keyword evidence="3" id="KW-0597">Phosphoprotein</keyword>
<dbReference type="GO" id="GO:0003723">
    <property type="term" value="F:RNA binding"/>
    <property type="evidence" value="ECO:0007669"/>
    <property type="project" value="InterPro"/>
</dbReference>